<name>A0A642V3M3_DIURU</name>
<keyword evidence="4" id="KW-1185">Reference proteome</keyword>
<dbReference type="PANTHER" id="PTHR38426">
    <property type="entry name" value="MAINTENANCE OF TELOMERE CAPPING PROTEIN 4"/>
    <property type="match status" value="1"/>
</dbReference>
<accession>A0A642V3M3</accession>
<dbReference type="VEuPathDB" id="FungiDB:DIURU_000836"/>
<feature type="region of interest" description="Disordered" evidence="1">
    <location>
        <begin position="148"/>
        <end position="168"/>
    </location>
</feature>
<dbReference type="PANTHER" id="PTHR38426:SF1">
    <property type="entry name" value="MAINTENANCE OF TELOMERE CAPPING PROTEIN 4"/>
    <property type="match status" value="1"/>
</dbReference>
<dbReference type="EMBL" id="SWFT01000027">
    <property type="protein sequence ID" value="KAA8907152.1"/>
    <property type="molecule type" value="Genomic_DNA"/>
</dbReference>
<dbReference type="InterPro" id="IPR038769">
    <property type="entry name" value="MTC4"/>
</dbReference>
<evidence type="ECO:0000313" key="4">
    <source>
        <dbReference type="Proteomes" id="UP000449547"/>
    </source>
</evidence>
<gene>
    <name evidence="3" type="ORF">DIURU_000836</name>
</gene>
<feature type="transmembrane region" description="Helical" evidence="2">
    <location>
        <begin position="640"/>
        <end position="657"/>
    </location>
</feature>
<protein>
    <recommendedName>
        <fullName evidence="5">Maintenance of telomere capping protein 4</fullName>
    </recommendedName>
</protein>
<sequence>MQDAPILVKRLAATPHTPPKLMASPLAQLRLSNAGAPRKRVKAPADALEEHQRSKSPPSRPKSPPIVAPERHAQDDFELDMTIPTSVSSDFENSVDHTLASSSSSPAEDEEVGDFSVTDFKKANELATLFLDTRKILRADCNIVDPLSAESHTHSGSGPTKSTISVSRQTHLRAEKVKSMIAVKYMYIQRQYDLKETKAHIRYPGVEGVYNPLQIIRNRKIRAKYHEYPGQLSIKTLSLACNVFSKHNNHSHSKRPWKMIWSVELNEFLSDPGWRHHHWHELVNGKGELWFPEPVENTQKRQALYDKLFEETSSEDDRNHHQSWRKSRHRGSNGTDNERGQRRRRRSKSPMKLRDRMSRNLQRRHSSQLLGSSDEFDSSPSSAPPAEEDDDGGLIISVPHQGQVPMITVEDATGVNDVHFNHVTKEVDSKPVEGDSTVNSKAPSILGELERSKGQTIDTIEKELTVIRKDFAYLGAVTKLRLNYLLNVYPEYTHRVDDKLNQLMKQDISQLLATVVTINDNQLQIFERLFTAYSKEVSSVLHLAHDKHSIEIDHLLSASDRSISEINTSMSLESRKLSERLDRLSAKVADSCGVTERWGATKAHLPTISEGGYRWVYFILETLIVMLLWLVWVVVNVYRAVAYVIGLVIRVIRFVLLG</sequence>
<dbReference type="GeneID" id="54779489"/>
<evidence type="ECO:0008006" key="5">
    <source>
        <dbReference type="Google" id="ProtNLM"/>
    </source>
</evidence>
<feature type="compositionally biased region" description="Pro residues" evidence="1">
    <location>
        <begin position="58"/>
        <end position="67"/>
    </location>
</feature>
<evidence type="ECO:0000313" key="3">
    <source>
        <dbReference type="EMBL" id="KAA8907152.1"/>
    </source>
</evidence>
<feature type="compositionally biased region" description="Basic residues" evidence="1">
    <location>
        <begin position="321"/>
        <end position="331"/>
    </location>
</feature>
<dbReference type="AlphaFoldDB" id="A0A642V3M3"/>
<keyword evidence="2" id="KW-1133">Transmembrane helix</keyword>
<feature type="region of interest" description="Disordered" evidence="1">
    <location>
        <begin position="31"/>
        <end position="76"/>
    </location>
</feature>
<dbReference type="OMA" id="RTSHWDE"/>
<feature type="region of interest" description="Disordered" evidence="1">
    <location>
        <begin position="311"/>
        <end position="397"/>
    </location>
</feature>
<dbReference type="OrthoDB" id="4064064at2759"/>
<dbReference type="Proteomes" id="UP000449547">
    <property type="component" value="Unassembled WGS sequence"/>
</dbReference>
<keyword evidence="2" id="KW-0472">Membrane</keyword>
<evidence type="ECO:0000256" key="1">
    <source>
        <dbReference type="SAM" id="MobiDB-lite"/>
    </source>
</evidence>
<evidence type="ECO:0000256" key="2">
    <source>
        <dbReference type="SAM" id="Phobius"/>
    </source>
</evidence>
<feature type="compositionally biased region" description="Basic and acidic residues" evidence="1">
    <location>
        <begin position="311"/>
        <end position="320"/>
    </location>
</feature>
<feature type="transmembrane region" description="Helical" evidence="2">
    <location>
        <begin position="615"/>
        <end position="634"/>
    </location>
</feature>
<comment type="caution">
    <text evidence="3">The sequence shown here is derived from an EMBL/GenBank/DDBJ whole genome shotgun (WGS) entry which is preliminary data.</text>
</comment>
<reference evidence="3 4" key="1">
    <citation type="submission" date="2019-07" db="EMBL/GenBank/DDBJ databases">
        <title>Genome assembly of two rare yeast pathogens: Diutina rugosa and Trichomonascus ciferrii.</title>
        <authorList>
            <person name="Mixao V."/>
            <person name="Saus E."/>
            <person name="Hansen A."/>
            <person name="Lass-Flor C."/>
            <person name="Gabaldon T."/>
        </authorList>
    </citation>
    <scope>NUCLEOTIDE SEQUENCE [LARGE SCALE GENOMIC DNA]</scope>
    <source>
        <strain evidence="3 4">CBS 613</strain>
    </source>
</reference>
<feature type="compositionally biased region" description="Polar residues" evidence="1">
    <location>
        <begin position="154"/>
        <end position="168"/>
    </location>
</feature>
<feature type="compositionally biased region" description="Basic residues" evidence="1">
    <location>
        <begin position="341"/>
        <end position="351"/>
    </location>
</feature>
<keyword evidence="2" id="KW-0812">Transmembrane</keyword>
<dbReference type="RefSeq" id="XP_034014503.1">
    <property type="nucleotide sequence ID" value="XM_034159128.1"/>
</dbReference>
<proteinExistence type="predicted"/>
<organism evidence="3 4">
    <name type="scientific">Diutina rugosa</name>
    <name type="common">Yeast</name>
    <name type="synonym">Candida rugosa</name>
    <dbReference type="NCBI Taxonomy" id="5481"/>
    <lineage>
        <taxon>Eukaryota</taxon>
        <taxon>Fungi</taxon>
        <taxon>Dikarya</taxon>
        <taxon>Ascomycota</taxon>
        <taxon>Saccharomycotina</taxon>
        <taxon>Pichiomycetes</taxon>
        <taxon>Debaryomycetaceae</taxon>
        <taxon>Diutina</taxon>
    </lineage>
</organism>